<dbReference type="Ensembl" id="ENSGGOT00000062968.1">
    <property type="protein sequence ID" value="ENSGGOP00000049318.1"/>
    <property type="gene ID" value="ENSGGOG00000036817.1"/>
</dbReference>
<accession>A0A2I2ZQ13</accession>
<keyword evidence="2" id="KW-1185">Reference proteome</keyword>
<dbReference type="OMA" id="SCKIGET"/>
<sequence length="65" mass="7590">MSDVEENNFKGIVNVHEETEEFFPKMLKINQDKRRLMEINESSLSVKISNRNSCLCKIGEMVRIS</sequence>
<reference evidence="1" key="3">
    <citation type="submission" date="2025-05" db="UniProtKB">
        <authorList>
            <consortium name="Ensembl"/>
        </authorList>
    </citation>
    <scope>IDENTIFICATION</scope>
</reference>
<evidence type="ECO:0000313" key="1">
    <source>
        <dbReference type="Ensembl" id="ENSGGOP00000049318.1"/>
    </source>
</evidence>
<evidence type="ECO:0000313" key="2">
    <source>
        <dbReference type="Proteomes" id="UP000001519"/>
    </source>
</evidence>
<dbReference type="AlphaFoldDB" id="A0A2I2ZQ13"/>
<dbReference type="EMBL" id="CABD030111386">
    <property type="status" value="NOT_ANNOTATED_CDS"/>
    <property type="molecule type" value="Genomic_DNA"/>
</dbReference>
<dbReference type="Proteomes" id="UP000001519">
    <property type="component" value="Chromosome 19"/>
</dbReference>
<proteinExistence type="predicted"/>
<dbReference type="Ensembl" id="ENSGGOT00000043673.1">
    <property type="protein sequence ID" value="ENSGGOP00000045304.1"/>
    <property type="gene ID" value="ENSGGOG00000038230.1"/>
</dbReference>
<reference evidence="1 2" key="2">
    <citation type="journal article" date="2012" name="Nature">
        <title>Insights into hominid evolution from the gorilla genome sequence.</title>
        <authorList>
            <person name="Scally A."/>
            <person name="Dutheil J.Y."/>
            <person name="Hillier L.W."/>
            <person name="Jordan G.E."/>
            <person name="Goodhead I."/>
            <person name="Herrero J."/>
            <person name="Hobolth A."/>
            <person name="Lappalainen T."/>
            <person name="Mailund T."/>
            <person name="Marques-Bonet T."/>
            <person name="McCarthy S."/>
            <person name="Montgomery S.H."/>
            <person name="Schwalie P.C."/>
            <person name="Tang Y.A."/>
            <person name="Ward M.C."/>
            <person name="Xue Y."/>
            <person name="Yngvadottir B."/>
            <person name="Alkan C."/>
            <person name="Andersen L.N."/>
            <person name="Ayub Q."/>
            <person name="Ball E.V."/>
            <person name="Beal K."/>
            <person name="Bradley B.J."/>
            <person name="Chen Y."/>
            <person name="Clee C.M."/>
            <person name="Fitzgerald S."/>
            <person name="Graves T.A."/>
            <person name="Gu Y."/>
            <person name="Heath P."/>
            <person name="Heger A."/>
            <person name="Karakoc E."/>
            <person name="Kolb-Kokocinski A."/>
            <person name="Laird G.K."/>
            <person name="Lunter G."/>
            <person name="Meader S."/>
            <person name="Mort M."/>
            <person name="Mullikin J.C."/>
            <person name="Munch K."/>
            <person name="O'Connor T.D."/>
            <person name="Phillips A.D."/>
            <person name="Prado-Martinez J."/>
            <person name="Rogers A.S."/>
            <person name="Sajjadian S."/>
            <person name="Schmidt D."/>
            <person name="Shaw K."/>
            <person name="Simpson J.T."/>
            <person name="Stenson P.D."/>
            <person name="Turner D.J."/>
            <person name="Vigilant L."/>
            <person name="Vilella A.J."/>
            <person name="Whitener W."/>
            <person name="Zhu B."/>
            <person name="Cooper D.N."/>
            <person name="de Jong P."/>
            <person name="Dermitzakis E.T."/>
            <person name="Eichler E.E."/>
            <person name="Flicek P."/>
            <person name="Goldman N."/>
            <person name="Mundy N.I."/>
            <person name="Ning Z."/>
            <person name="Odom D.T."/>
            <person name="Ponting C.P."/>
            <person name="Quail M.A."/>
            <person name="Ryder O.A."/>
            <person name="Searle S.M."/>
            <person name="Warren W.C."/>
            <person name="Wilson R.K."/>
            <person name="Schierup M.H."/>
            <person name="Rogers J."/>
            <person name="Tyler-Smith C."/>
            <person name="Durbin R."/>
        </authorList>
    </citation>
    <scope>NUCLEOTIDE SEQUENCE [LARGE SCALE GENOMIC DNA]</scope>
</reference>
<reference evidence="1 2" key="1">
    <citation type="submission" date="2011-05" db="EMBL/GenBank/DDBJ databases">
        <title>Insights into the evolution of the great apes provided by the gorilla genome.</title>
        <authorList>
            <person name="Scally A."/>
        </authorList>
    </citation>
    <scope>NUCLEOTIDE SEQUENCE [LARGE SCALE GENOMIC DNA]</scope>
</reference>
<dbReference type="Bgee" id="ENSGGOG00000036817">
    <property type="expression patterns" value="Expressed in multicellular organism and 1 other cell type or tissue"/>
</dbReference>
<dbReference type="Proteomes" id="UP000001519">
    <property type="component" value="Chromosome 1"/>
</dbReference>
<dbReference type="EMBL" id="CABD030003238">
    <property type="status" value="NOT_ANNOTATED_CDS"/>
    <property type="molecule type" value="Genomic_DNA"/>
</dbReference>
<protein>
    <submittedName>
        <fullName evidence="1">Uncharacterized protein</fullName>
    </submittedName>
</protein>
<name>A0A2I2ZQ13_GORGO</name>
<dbReference type="GeneTree" id="ENSGT00940000167627"/>
<organism evidence="1 2">
    <name type="scientific">Gorilla gorilla gorilla</name>
    <name type="common">Western lowland gorilla</name>
    <dbReference type="NCBI Taxonomy" id="9595"/>
    <lineage>
        <taxon>Eukaryota</taxon>
        <taxon>Metazoa</taxon>
        <taxon>Chordata</taxon>
        <taxon>Craniata</taxon>
        <taxon>Vertebrata</taxon>
        <taxon>Euteleostomi</taxon>
        <taxon>Mammalia</taxon>
        <taxon>Eutheria</taxon>
        <taxon>Euarchontoglires</taxon>
        <taxon>Primates</taxon>
        <taxon>Haplorrhini</taxon>
        <taxon>Catarrhini</taxon>
        <taxon>Hominidae</taxon>
        <taxon>Gorilla</taxon>
    </lineage>
</organism>